<comment type="caution">
    <text evidence="1">The sequence shown here is derived from an EMBL/GenBank/DDBJ whole genome shotgun (WGS) entry which is preliminary data.</text>
</comment>
<proteinExistence type="predicted"/>
<name>A0A5N6L851_9ASTR</name>
<dbReference type="EMBL" id="SZYD01002513">
    <property type="protein sequence ID" value="KAC9469350.1"/>
    <property type="molecule type" value="Genomic_DNA"/>
</dbReference>
<accession>A0A5N6L851</accession>
<dbReference type="AlphaFoldDB" id="A0A5N6L851"/>
<evidence type="ECO:0000313" key="2">
    <source>
        <dbReference type="Proteomes" id="UP000326396"/>
    </source>
</evidence>
<dbReference type="Proteomes" id="UP000326396">
    <property type="component" value="Unassembled WGS sequence"/>
</dbReference>
<reference evidence="1 2" key="1">
    <citation type="submission" date="2019-05" db="EMBL/GenBank/DDBJ databases">
        <title>Mikania micrantha, genome provides insights into the molecular mechanism of rapid growth.</title>
        <authorList>
            <person name="Liu B."/>
        </authorList>
    </citation>
    <scope>NUCLEOTIDE SEQUENCE [LARGE SCALE GENOMIC DNA]</scope>
    <source>
        <strain evidence="1">NLD-2019</strain>
        <tissue evidence="1">Leaf</tissue>
    </source>
</reference>
<gene>
    <name evidence="1" type="ORF">E3N88_45776</name>
</gene>
<sequence>MHHDYALLRIWGIHMFPKCSTSQPYPMEDNYDALRRTLVNSTNSGITEEDRSQLNNSNTVITEDLSQLNKQRLTEL</sequence>
<keyword evidence="2" id="KW-1185">Reference proteome</keyword>
<evidence type="ECO:0000313" key="1">
    <source>
        <dbReference type="EMBL" id="KAC9469350.1"/>
    </source>
</evidence>
<protein>
    <submittedName>
        <fullName evidence="1">Uncharacterized protein</fullName>
    </submittedName>
</protein>
<organism evidence="1 2">
    <name type="scientific">Mikania micrantha</name>
    <name type="common">bitter vine</name>
    <dbReference type="NCBI Taxonomy" id="192012"/>
    <lineage>
        <taxon>Eukaryota</taxon>
        <taxon>Viridiplantae</taxon>
        <taxon>Streptophyta</taxon>
        <taxon>Embryophyta</taxon>
        <taxon>Tracheophyta</taxon>
        <taxon>Spermatophyta</taxon>
        <taxon>Magnoliopsida</taxon>
        <taxon>eudicotyledons</taxon>
        <taxon>Gunneridae</taxon>
        <taxon>Pentapetalae</taxon>
        <taxon>asterids</taxon>
        <taxon>campanulids</taxon>
        <taxon>Asterales</taxon>
        <taxon>Asteraceae</taxon>
        <taxon>Asteroideae</taxon>
        <taxon>Heliantheae alliance</taxon>
        <taxon>Eupatorieae</taxon>
        <taxon>Mikania</taxon>
    </lineage>
</organism>